<feature type="non-terminal residue" evidence="5">
    <location>
        <position position="1"/>
    </location>
</feature>
<gene>
    <name evidence="5" type="primary">PUB1_6</name>
    <name evidence="5" type="ORF">PIB30_091752</name>
</gene>
<comment type="caution">
    <text evidence="5">The sequence shown here is derived from an EMBL/GenBank/DDBJ whole genome shotgun (WGS) entry which is preliminary data.</text>
</comment>
<reference evidence="5 6" key="1">
    <citation type="journal article" date="2023" name="Plants (Basel)">
        <title>Bridging the Gap: Combining Genomics and Transcriptomics Approaches to Understand Stylosanthes scabra, an Orphan Legume from the Brazilian Caatinga.</title>
        <authorList>
            <person name="Ferreira-Neto J.R.C."/>
            <person name="da Silva M.D."/>
            <person name="Binneck E."/>
            <person name="de Melo N.F."/>
            <person name="da Silva R.H."/>
            <person name="de Melo A.L.T.M."/>
            <person name="Pandolfi V."/>
            <person name="Bustamante F.O."/>
            <person name="Brasileiro-Vidal A.C."/>
            <person name="Benko-Iseppon A.M."/>
        </authorList>
    </citation>
    <scope>NUCLEOTIDE SEQUENCE [LARGE SCALE GENOMIC DNA]</scope>
    <source>
        <tissue evidence="5">Leaves</tissue>
    </source>
</reference>
<keyword evidence="2" id="KW-0808">Transferase</keyword>
<evidence type="ECO:0000256" key="1">
    <source>
        <dbReference type="ARBA" id="ARBA00004906"/>
    </source>
</evidence>
<feature type="domain" description="U-box" evidence="4">
    <location>
        <begin position="39"/>
        <end position="110"/>
    </location>
</feature>
<organism evidence="5 6">
    <name type="scientific">Stylosanthes scabra</name>
    <dbReference type="NCBI Taxonomy" id="79078"/>
    <lineage>
        <taxon>Eukaryota</taxon>
        <taxon>Viridiplantae</taxon>
        <taxon>Streptophyta</taxon>
        <taxon>Embryophyta</taxon>
        <taxon>Tracheophyta</taxon>
        <taxon>Spermatophyta</taxon>
        <taxon>Magnoliopsida</taxon>
        <taxon>eudicotyledons</taxon>
        <taxon>Gunneridae</taxon>
        <taxon>Pentapetalae</taxon>
        <taxon>rosids</taxon>
        <taxon>fabids</taxon>
        <taxon>Fabales</taxon>
        <taxon>Fabaceae</taxon>
        <taxon>Papilionoideae</taxon>
        <taxon>50 kb inversion clade</taxon>
        <taxon>dalbergioids sensu lato</taxon>
        <taxon>Dalbergieae</taxon>
        <taxon>Pterocarpus clade</taxon>
        <taxon>Stylosanthes</taxon>
    </lineage>
</organism>
<accession>A0ABU6VXV1</accession>
<dbReference type="SMART" id="SM00504">
    <property type="entry name" value="Ubox"/>
    <property type="match status" value="1"/>
</dbReference>
<dbReference type="Pfam" id="PF04564">
    <property type="entry name" value="U-box"/>
    <property type="match status" value="1"/>
</dbReference>
<protein>
    <submittedName>
        <fullName evidence="5">E3 ubiquitin-protein ligase pub1</fullName>
    </submittedName>
</protein>
<dbReference type="SUPFAM" id="SSF57850">
    <property type="entry name" value="RING/U-box"/>
    <property type="match status" value="1"/>
</dbReference>
<evidence type="ECO:0000259" key="4">
    <source>
        <dbReference type="PROSITE" id="PS51698"/>
    </source>
</evidence>
<dbReference type="PROSITE" id="PS51698">
    <property type="entry name" value="U_BOX"/>
    <property type="match status" value="1"/>
</dbReference>
<dbReference type="InterPro" id="IPR003613">
    <property type="entry name" value="Ubox_domain"/>
</dbReference>
<feature type="region of interest" description="Disordered" evidence="3">
    <location>
        <begin position="1"/>
        <end position="34"/>
    </location>
</feature>
<dbReference type="CDD" id="cd16664">
    <property type="entry name" value="RING-Ubox_PUB"/>
    <property type="match status" value="1"/>
</dbReference>
<name>A0ABU6VXV1_9FABA</name>
<dbReference type="EMBL" id="JASCZI010152886">
    <property type="protein sequence ID" value="MED6176798.1"/>
    <property type="molecule type" value="Genomic_DNA"/>
</dbReference>
<dbReference type="InterPro" id="IPR045210">
    <property type="entry name" value="RING-Ubox_PUB"/>
</dbReference>
<proteinExistence type="predicted"/>
<evidence type="ECO:0000313" key="5">
    <source>
        <dbReference type="EMBL" id="MED6176798.1"/>
    </source>
</evidence>
<dbReference type="PANTHER" id="PTHR23315:SF224">
    <property type="entry name" value="U-BOX DOMAIN-CONTAINING PROTEIN 1"/>
    <property type="match status" value="1"/>
</dbReference>
<dbReference type="Gene3D" id="3.30.40.10">
    <property type="entry name" value="Zinc/RING finger domain, C3HC4 (zinc finger)"/>
    <property type="match status" value="1"/>
</dbReference>
<sequence>DGGNEGYNEESKKESSSYLYNKVNDSSSPSQSMSMIATNVPDEFRCPISLDLMRDPVIVSSGHTYNRNSIAQWINSGYHTCPKSGQRLIHTALIPNYAVCTEKSCSAMVP</sequence>
<dbReference type="Proteomes" id="UP001341840">
    <property type="component" value="Unassembled WGS sequence"/>
</dbReference>
<keyword evidence="6" id="KW-1185">Reference proteome</keyword>
<evidence type="ECO:0000256" key="3">
    <source>
        <dbReference type="SAM" id="MobiDB-lite"/>
    </source>
</evidence>
<evidence type="ECO:0000256" key="2">
    <source>
        <dbReference type="ARBA" id="ARBA00022679"/>
    </source>
</evidence>
<feature type="compositionally biased region" description="Low complexity" evidence="3">
    <location>
        <begin position="16"/>
        <end position="34"/>
    </location>
</feature>
<dbReference type="InterPro" id="IPR013083">
    <property type="entry name" value="Znf_RING/FYVE/PHD"/>
</dbReference>
<evidence type="ECO:0000313" key="6">
    <source>
        <dbReference type="Proteomes" id="UP001341840"/>
    </source>
</evidence>
<comment type="pathway">
    <text evidence="1">Protein modification; protein ubiquitination.</text>
</comment>
<dbReference type="PANTHER" id="PTHR23315">
    <property type="entry name" value="U BOX DOMAIN-CONTAINING"/>
    <property type="match status" value="1"/>
</dbReference>